<dbReference type="AlphaFoldDB" id="A0A382MZL2"/>
<evidence type="ECO:0000256" key="1">
    <source>
        <dbReference type="SAM" id="MobiDB-lite"/>
    </source>
</evidence>
<evidence type="ECO:0000313" key="2">
    <source>
        <dbReference type="EMBL" id="SVC53778.1"/>
    </source>
</evidence>
<gene>
    <name evidence="2" type="ORF">METZ01_LOCUS306632</name>
</gene>
<organism evidence="2">
    <name type="scientific">marine metagenome</name>
    <dbReference type="NCBI Taxonomy" id="408172"/>
    <lineage>
        <taxon>unclassified sequences</taxon>
        <taxon>metagenomes</taxon>
        <taxon>ecological metagenomes</taxon>
    </lineage>
</organism>
<sequence length="261" mass="28750">MATNKKGNGKALTSLFETIDEKGFGDVGAEDLKTPRISIVQALSPQRQKSSADYVADAEEGDIFFSGNNTTVSGEDGLSFLPVYYNKTLVEWRLREKGGGLIAVHQPDSDLLNRCTRDGTGRLITPGGETQLTTTANHYGYALVDDAPQKCVINMTGSQLKHSRSWNTLIQGTKIQGQKGLFTPPAFSHWYSLKTQVESNDRGTWYSYSITQERVLGEKEADLFKEAEDFSKFCSAGGMDQLQGPQAATIEDKSTNKDWED</sequence>
<dbReference type="EMBL" id="UINC01096690">
    <property type="protein sequence ID" value="SVC53778.1"/>
    <property type="molecule type" value="Genomic_DNA"/>
</dbReference>
<proteinExistence type="predicted"/>
<name>A0A382MZL2_9ZZZZ</name>
<feature type="compositionally biased region" description="Basic and acidic residues" evidence="1">
    <location>
        <begin position="250"/>
        <end position="261"/>
    </location>
</feature>
<dbReference type="Pfam" id="PF23977">
    <property type="entry name" value="Pam3_Gp34"/>
    <property type="match status" value="1"/>
</dbReference>
<dbReference type="InterPro" id="IPR056957">
    <property type="entry name" value="Pam3_Gp34-like"/>
</dbReference>
<accession>A0A382MZL2</accession>
<protein>
    <submittedName>
        <fullName evidence="2">Uncharacterized protein</fullName>
    </submittedName>
</protein>
<feature type="region of interest" description="Disordered" evidence="1">
    <location>
        <begin position="238"/>
        <end position="261"/>
    </location>
</feature>
<reference evidence="2" key="1">
    <citation type="submission" date="2018-05" db="EMBL/GenBank/DDBJ databases">
        <authorList>
            <person name="Lanie J.A."/>
            <person name="Ng W.-L."/>
            <person name="Kazmierczak K.M."/>
            <person name="Andrzejewski T.M."/>
            <person name="Davidsen T.M."/>
            <person name="Wayne K.J."/>
            <person name="Tettelin H."/>
            <person name="Glass J.I."/>
            <person name="Rusch D."/>
            <person name="Podicherti R."/>
            <person name="Tsui H.-C.T."/>
            <person name="Winkler M.E."/>
        </authorList>
    </citation>
    <scope>NUCLEOTIDE SEQUENCE</scope>
</reference>